<evidence type="ECO:0000313" key="2">
    <source>
        <dbReference type="Proteomes" id="UP000321436"/>
    </source>
</evidence>
<proteinExistence type="predicted"/>
<dbReference type="OrthoDB" id="5903604at2"/>
<comment type="caution">
    <text evidence="1">The sequence shown here is derived from an EMBL/GenBank/DDBJ whole genome shotgun (WGS) entry which is preliminary data.</text>
</comment>
<dbReference type="AlphaFoldDB" id="A0A512RFL3"/>
<dbReference type="Proteomes" id="UP000321436">
    <property type="component" value="Unassembled WGS sequence"/>
</dbReference>
<accession>A0A512RFL3</accession>
<name>A0A512RFL3_9BACT</name>
<gene>
    <name evidence="1" type="ORF">CCY01nite_07670</name>
</gene>
<sequence>MNRLILIGNGFDLAHGIPTRYNDFLLGYLKRAFVEAGKGKNYQDKLMMIDAHLYSEQIGNRGGLPQTTDELLDYCYQNGFLEELLYKRKVPFGSQDVFTNFTVNIHSDFFKFLLTKCKISNWVEIENEFYFQLSKIVQMQDEHLKEKALRALNESMDGLIKALQKYLSTIECKAENSKYENILRDFISLKEIPLVKLEGYTQPQQTMILNFNYTSTINRYVERLDKSLQNTIKINNIHGTLSDPDNPMVFGFGDELDEYYSLMEKSRIKGFFKYIKSFWYFRTENYHDLIRFIESDSYEVVILGHSCGLSDRTMLNMVFEHENCRSIRIYYYENGIHNNFNELTEEIARHFSNKTSLRAKVIPKPKCVPMPQAPVSVHQEVLSVGKPVS</sequence>
<organism evidence="1 2">
    <name type="scientific">Chitinophaga cymbidii</name>
    <dbReference type="NCBI Taxonomy" id="1096750"/>
    <lineage>
        <taxon>Bacteria</taxon>
        <taxon>Pseudomonadati</taxon>
        <taxon>Bacteroidota</taxon>
        <taxon>Chitinophagia</taxon>
        <taxon>Chitinophagales</taxon>
        <taxon>Chitinophagaceae</taxon>
        <taxon>Chitinophaga</taxon>
    </lineage>
</organism>
<dbReference type="EMBL" id="BKAU01000001">
    <property type="protein sequence ID" value="GEP94507.1"/>
    <property type="molecule type" value="Genomic_DNA"/>
</dbReference>
<reference evidence="1 2" key="1">
    <citation type="submission" date="2019-07" db="EMBL/GenBank/DDBJ databases">
        <title>Whole genome shotgun sequence of Chitinophaga cymbidii NBRC 109752.</title>
        <authorList>
            <person name="Hosoyama A."/>
            <person name="Uohara A."/>
            <person name="Ohji S."/>
            <person name="Ichikawa N."/>
        </authorList>
    </citation>
    <scope>NUCLEOTIDE SEQUENCE [LARGE SCALE GENOMIC DNA]</scope>
    <source>
        <strain evidence="1 2">NBRC 109752</strain>
    </source>
</reference>
<evidence type="ECO:0000313" key="1">
    <source>
        <dbReference type="EMBL" id="GEP94507.1"/>
    </source>
</evidence>
<keyword evidence="2" id="KW-1185">Reference proteome</keyword>
<protein>
    <recommendedName>
        <fullName evidence="3">Bacteriophage abortive infection AbiH</fullName>
    </recommendedName>
</protein>
<dbReference type="InterPro" id="IPR025935">
    <property type="entry name" value="AbiH"/>
</dbReference>
<dbReference type="RefSeq" id="WP_146857972.1">
    <property type="nucleotide sequence ID" value="NZ_BKAU01000001.1"/>
</dbReference>
<evidence type="ECO:0008006" key="3">
    <source>
        <dbReference type="Google" id="ProtNLM"/>
    </source>
</evidence>
<dbReference type="Pfam" id="PF14253">
    <property type="entry name" value="AbiH"/>
    <property type="match status" value="1"/>
</dbReference>